<name>A0A7Y0HU34_9BIFI</name>
<dbReference type="AlphaFoldDB" id="A0A7Y0HU34"/>
<proteinExistence type="predicted"/>
<accession>A0A7Y0HU34</accession>
<gene>
    <name evidence="1" type="ORF">G1C98_1516</name>
</gene>
<reference evidence="1 2" key="1">
    <citation type="submission" date="2020-02" db="EMBL/GenBank/DDBJ databases">
        <title>Characterization of phylogenetic diversity of novel bifidobacterial species isolated in Czech ZOOs.</title>
        <authorList>
            <person name="Lugli G.A."/>
            <person name="Vera N.B."/>
            <person name="Ventura M."/>
        </authorList>
    </citation>
    <scope>NUCLEOTIDE SEQUENCE [LARGE SCALE GENOMIC DNA]</scope>
    <source>
        <strain evidence="1 2">DSM 109960</strain>
    </source>
</reference>
<dbReference type="NCBIfam" id="TIGR03816">
    <property type="entry name" value="tadE_like_DECH"/>
    <property type="match status" value="1"/>
</dbReference>
<dbReference type="EMBL" id="JAAIIF010000014">
    <property type="protein sequence ID" value="NMM96780.1"/>
    <property type="molecule type" value="Genomic_DNA"/>
</dbReference>
<evidence type="ECO:0000313" key="2">
    <source>
        <dbReference type="Proteomes" id="UP000529710"/>
    </source>
</evidence>
<comment type="caution">
    <text evidence="1">The sequence shown here is derived from an EMBL/GenBank/DDBJ whole genome shotgun (WGS) entry which is preliminary data.</text>
</comment>
<dbReference type="Proteomes" id="UP000529710">
    <property type="component" value="Unassembled WGS sequence"/>
</dbReference>
<keyword evidence="2" id="KW-1185">Reference proteome</keyword>
<protein>
    <submittedName>
        <fullName evidence="1">TadE-like protein</fullName>
    </submittedName>
</protein>
<dbReference type="InterPro" id="IPR021202">
    <property type="entry name" value="Rv3654c-like"/>
</dbReference>
<evidence type="ECO:0000313" key="1">
    <source>
        <dbReference type="EMBL" id="NMM96780.1"/>
    </source>
</evidence>
<sequence length="108" mass="10935">MAGIALIMVAVVLISTAAGMGHVVIRHAHARSAADLASFTAALAWHSGQGSPCAVAEQVSSANDARVLSCRTEGTHRGDVEVRVAVRTGVPIMPEAVASARAGPVACH</sequence>
<organism evidence="1 2">
    <name type="scientific">Bifidobacterium erythrocebi</name>
    <dbReference type="NCBI Taxonomy" id="2675325"/>
    <lineage>
        <taxon>Bacteria</taxon>
        <taxon>Bacillati</taxon>
        <taxon>Actinomycetota</taxon>
        <taxon>Actinomycetes</taxon>
        <taxon>Bifidobacteriales</taxon>
        <taxon>Bifidobacteriaceae</taxon>
        <taxon>Bifidobacterium</taxon>
    </lineage>
</organism>